<evidence type="ECO:0000313" key="4">
    <source>
        <dbReference type="Proteomes" id="UP000318478"/>
    </source>
</evidence>
<dbReference type="InterPro" id="IPR012669">
    <property type="entry name" value="Pectate_lyase"/>
</dbReference>
<evidence type="ECO:0000313" key="3">
    <source>
        <dbReference type="EMBL" id="TWT85277.1"/>
    </source>
</evidence>
<name>A0A5C5ZDX8_9BACT</name>
<feature type="chain" id="PRO_5022812777" evidence="2">
    <location>
        <begin position="21"/>
        <end position="477"/>
    </location>
</feature>
<dbReference type="RefSeq" id="WP_146583554.1">
    <property type="nucleotide sequence ID" value="NZ_SJPO01000001.1"/>
</dbReference>
<protein>
    <submittedName>
        <fullName evidence="3">Pectic acid lyase</fullName>
    </submittedName>
</protein>
<dbReference type="Gene3D" id="1.50.10.20">
    <property type="match status" value="1"/>
</dbReference>
<proteinExistence type="predicted"/>
<dbReference type="SUPFAM" id="SSF81853">
    <property type="entry name" value="Family 10 polysaccharide lyase"/>
    <property type="match status" value="1"/>
</dbReference>
<keyword evidence="2" id="KW-0732">Signal</keyword>
<organism evidence="3 4">
    <name type="scientific">Posidoniimonas polymericola</name>
    <dbReference type="NCBI Taxonomy" id="2528002"/>
    <lineage>
        <taxon>Bacteria</taxon>
        <taxon>Pseudomonadati</taxon>
        <taxon>Planctomycetota</taxon>
        <taxon>Planctomycetia</taxon>
        <taxon>Pirellulales</taxon>
        <taxon>Lacipirellulaceae</taxon>
        <taxon>Posidoniimonas</taxon>
    </lineage>
</organism>
<dbReference type="Pfam" id="PF09492">
    <property type="entry name" value="Pec_lyase"/>
    <property type="match status" value="1"/>
</dbReference>
<evidence type="ECO:0000256" key="2">
    <source>
        <dbReference type="SAM" id="SignalP"/>
    </source>
</evidence>
<comment type="caution">
    <text evidence="3">The sequence shown here is derived from an EMBL/GenBank/DDBJ whole genome shotgun (WGS) entry which is preliminary data.</text>
</comment>
<feature type="signal peptide" evidence="2">
    <location>
        <begin position="1"/>
        <end position="20"/>
    </location>
</feature>
<gene>
    <name evidence="3" type="ORF">Pla123a_00840</name>
</gene>
<keyword evidence="3" id="KW-0456">Lyase</keyword>
<dbReference type="AlphaFoldDB" id="A0A5C5ZDX8"/>
<dbReference type="OrthoDB" id="9804686at2"/>
<dbReference type="EMBL" id="SJPO01000001">
    <property type="protein sequence ID" value="TWT85277.1"/>
    <property type="molecule type" value="Genomic_DNA"/>
</dbReference>
<accession>A0A5C5ZDX8</accession>
<evidence type="ECO:0000256" key="1">
    <source>
        <dbReference type="SAM" id="MobiDB-lite"/>
    </source>
</evidence>
<reference evidence="3 4" key="1">
    <citation type="submission" date="2019-02" db="EMBL/GenBank/DDBJ databases">
        <title>Deep-cultivation of Planctomycetes and their phenomic and genomic characterization uncovers novel biology.</title>
        <authorList>
            <person name="Wiegand S."/>
            <person name="Jogler M."/>
            <person name="Boedeker C."/>
            <person name="Pinto D."/>
            <person name="Vollmers J."/>
            <person name="Rivas-Marin E."/>
            <person name="Kohn T."/>
            <person name="Peeters S.H."/>
            <person name="Heuer A."/>
            <person name="Rast P."/>
            <person name="Oberbeckmann S."/>
            <person name="Bunk B."/>
            <person name="Jeske O."/>
            <person name="Meyerdierks A."/>
            <person name="Storesund J.E."/>
            <person name="Kallscheuer N."/>
            <person name="Luecker S."/>
            <person name="Lage O.M."/>
            <person name="Pohl T."/>
            <person name="Merkel B.J."/>
            <person name="Hornburger P."/>
            <person name="Mueller R.-W."/>
            <person name="Bruemmer F."/>
            <person name="Labrenz M."/>
            <person name="Spormann A.M."/>
            <person name="Op Den Camp H."/>
            <person name="Overmann J."/>
            <person name="Amann R."/>
            <person name="Jetten M.S.M."/>
            <person name="Mascher T."/>
            <person name="Medema M.H."/>
            <person name="Devos D.P."/>
            <person name="Kaster A.-K."/>
            <person name="Ovreas L."/>
            <person name="Rohde M."/>
            <person name="Galperin M.Y."/>
            <person name="Jogler C."/>
        </authorList>
    </citation>
    <scope>NUCLEOTIDE SEQUENCE [LARGE SCALE GENOMIC DNA]</scope>
    <source>
        <strain evidence="3 4">Pla123a</strain>
    </source>
</reference>
<dbReference type="Proteomes" id="UP000318478">
    <property type="component" value="Unassembled WGS sequence"/>
</dbReference>
<feature type="region of interest" description="Disordered" evidence="1">
    <location>
        <begin position="129"/>
        <end position="155"/>
    </location>
</feature>
<sequence length="477" mass="53019" precursor="true">MSLRSCVTAVALVAVQCSWAATPGRCEQPPTREQALDALRAAAGFFSERVAIQGGYVYHYSLDLQQRWGEGPAGQDLVWVQPPGTPSVGMALLRAYDATGDRYFLTAARRAADALVYGQVRSGGWSNKIDVSGMRRGQQHEGGQRRAAGRSSLDDGQTQSAIEFLIRVDQALDFNDQPIHDAARLALDSLLAAQFPNGGFPQVWKGAVEPRPVVAANYPHYDWRTEGRIKEYWDLYTLNDNVCGYVADALIAAHKIYDDPRYETALQRLGDFLILAQMPAPQRGWAQQYNEQMEPAWARAFEPPAVASDETQEAVETLLKIAAATADNRYLEPIPAALDYLQQSLLTDGRLARFYELETNRPLYMTRNGRQYSLTYDDSQLPSHYAFKIPARLPTLQTRYRAALQGADPPAVPPRRIAQRAAAIVAGLDQQGRWVSVYHGGRLVGQPKFQSGQPYLSSLVFCRNVRVLCDYLETAAF</sequence>
<keyword evidence="4" id="KW-1185">Reference proteome</keyword>
<dbReference type="GO" id="GO:0016829">
    <property type="term" value="F:lyase activity"/>
    <property type="evidence" value="ECO:0007669"/>
    <property type="project" value="UniProtKB-KW"/>
</dbReference>